<evidence type="ECO:0000256" key="7">
    <source>
        <dbReference type="ARBA" id="ARBA00007041"/>
    </source>
</evidence>
<keyword evidence="9" id="KW-0813">Transport</keyword>
<dbReference type="GO" id="GO:0005794">
    <property type="term" value="C:Golgi apparatus"/>
    <property type="evidence" value="ECO:0007669"/>
    <property type="project" value="UniProtKB-SubCell"/>
</dbReference>
<evidence type="ECO:0000256" key="14">
    <source>
        <dbReference type="ARBA" id="ARBA00023136"/>
    </source>
</evidence>
<keyword evidence="15 21" id="KW-1015">Disulfide bond</keyword>
<keyword evidence="18" id="KW-0968">Cytoplasmic vesicle</keyword>
<dbReference type="PRINTS" id="PR00261">
    <property type="entry name" value="LDLRECEPTOR"/>
</dbReference>
<evidence type="ECO:0000256" key="6">
    <source>
        <dbReference type="ARBA" id="ARBA00004545"/>
    </source>
</evidence>
<feature type="region of interest" description="Disordered" evidence="24">
    <location>
        <begin position="201"/>
        <end position="233"/>
    </location>
</feature>
<evidence type="ECO:0000313" key="28">
    <source>
        <dbReference type="EMBL" id="KAK2161659.1"/>
    </source>
</evidence>
<dbReference type="Gene3D" id="4.10.400.10">
    <property type="entry name" value="Low-density Lipoprotein Receptor"/>
    <property type="match status" value="3"/>
</dbReference>
<dbReference type="InterPro" id="IPR003582">
    <property type="entry name" value="ShKT_dom"/>
</dbReference>
<comment type="similarity">
    <text evidence="7">Belongs to the VPS10-related sortilin family. SORL1 subfamily.</text>
</comment>
<evidence type="ECO:0000256" key="4">
    <source>
        <dbReference type="ARBA" id="ARBA00004393"/>
    </source>
</evidence>
<dbReference type="GO" id="GO:0030658">
    <property type="term" value="C:transport vesicle membrane"/>
    <property type="evidence" value="ECO:0007669"/>
    <property type="project" value="UniProtKB-SubCell"/>
</dbReference>
<feature type="domain" description="ShKT" evidence="27">
    <location>
        <begin position="15"/>
        <end position="52"/>
    </location>
</feature>
<feature type="chain" id="PRO_5042015757" description="Sortilin-related receptor" evidence="25">
    <location>
        <begin position="19"/>
        <end position="2082"/>
    </location>
</feature>
<dbReference type="Pfam" id="PF01549">
    <property type="entry name" value="ShK"/>
    <property type="match status" value="4"/>
</dbReference>
<evidence type="ECO:0000256" key="20">
    <source>
        <dbReference type="ARBA" id="ARBA00032450"/>
    </source>
</evidence>
<name>A0AAD9JYL5_9ANNE</name>
<feature type="disulfide bond" evidence="21">
    <location>
        <begin position="755"/>
        <end position="773"/>
    </location>
</feature>
<dbReference type="InterPro" id="IPR013783">
    <property type="entry name" value="Ig-like_fold"/>
</dbReference>
<feature type="domain" description="ShKT" evidence="27">
    <location>
        <begin position="820"/>
        <end position="856"/>
    </location>
</feature>
<sequence length="2082" mass="226040">MLQSRIILLSSIAACVDIYPDKENCTTWAEAGVCEKNPDWMAINCRSSCGLCDVNVSKTMTVKASSTNISLATDEQSRANGVVQNSSVTSDLRSDEWQASEGILVNITSNITLNIKSSAQQQPSSTTSSSSNIRTTQTSLWQISDQSTNQSSTMLTDYPENRTDLFEGTRKSVETEPPNSVLSITDAAQLDEVRDTSLNMNDMSTSAGDMGDDSVPSDERTRVEPMEKESTFDATGRNISSTVNFSGINTTLAGQETSVDEQVTSVLSVVKEVTGVPAEKSPVDDKLRNETSEREGTTAVEDVLRVFKSTTAVKETERSSTMTSSTSFQGGIVAVDDTTEASGRKTMQQKEAKNLSTANKLLEMTTAIEWVTGKQMVTEEKPIFIHTSPESHVTEGASVSDTNNSLAVTSSEKLSNFTTAAMTNEDVSSSPVVSNTTTMITKMSATETPCSNIWDDNHGTLDCEGWAAVGECEYNPIWMAEKCQKACHKCSPPDEQVSGESGHGSSNDECDTWAFYGECESNPFWMLVYCKLACNVCSSLPPGDKNKPFLTTLLPSSGEEEPTVMIPCDEDQFECSVIRECIDISKRCDDNVDCEDGSDEEDDLCQATFTCSENQYQCNDGSCISRTLLCDGEVHCISAEDEDLTLCQSLNSVTNLTISAVTSKEITLSWSESDNTHQLITGYVVSFYKVDNVSSVLTFMYDFDTTSVRIDDLDPETEYVFTVKPMVSYFSAQGSNVTGKTSEATITCLESQYQCIDGSCISRSQLCDGEEQCTSAKMRILLCAIVPETEYVFIVKPVVLYFDTQGTTITGKTLAVLCVNLYTDDPSLCDIWAGAGECEKNVWWMSHYCALSCKACTAPNTAEGSGRSTAGSTTGKLTNGVTSPRSETTAMKAKSSLPPTVLPTTASPLPSSALLSAVQDTAESLPSERAATTFKASPAITTSSTASPSMAVPSTAELLTSAKGAVEQATFADSTPLPTTLTPAWLSTAGHTVGEEITDREQTEYKRDVGSTLEPIQSGDSILIYAEALDGSIVMTDPSQPDSKKTIGKSQKPVAVGYDPVTQNVYWSDVLEHRIYRHSLTNDGTDADVILSVNDGIGVVEGIALDSDNQHLYFCHYLTKVIDGITLKWHSIDVFDLIGRSRHTVISDVDSPRGLWVPFAITLSGSMLYITEWESQSIIKYDTLSETSSVFGVAYLAMGITYSRLKQDKTEDVRCLELDCDGICLHGQDQNASCVCPSYGADVIQPDGLSCQKPDSYMLVADANTVKMLSLTGDDRTVRTVIQGDLLTLYSALIVTGDGTIYYTDTNRQIIYTAVLRDGVTNRELFKANNYIDGLAYNPSTTMLYWTTYADGSIMQLDIESMDSNTIHSGLKNPRDIVLDVNNDYMYWTELGDEPKVMRSYLNGSEKQILLSGSLSSPNGLYLDQGREILYILDSSKVRNRTDVYVCTNLSGPEVSCNVLVSINIQNLLYGIYVHGSVLYFTDWSDPSIHYYDTTSQTFGTISREFVRPTQFDVYGNIPDHCLTARCSDVCMSLLHTYICHCSDGKGPLLADGLTCTKDAVPPTRAPGLEVTTTKSLVTRLYQNATASRRESTKYQNTTSPAVWINQNTTANVIYPELTTKSMETSEMLQFSKVTMTSKSQERVTAVVQPELFTTTQETSMVPDLTKVPEIPVMPNLTTTQKVPIVTTTPKLPEVITAQETSVMPNLTKAPEITVVSKLTTRIKVPKLTTIPKPPEVITAQETSVMPDLTKAPEISVVSKSTTTPKPPGVITGQETSVMPNLTKAPEISVVPKLTTTLKVTKLTTTPKPPEVITAQETSMMPNLTKAPEISVVSKSTTTLKVPKLTTTPKPPEVITAQETSVMPNLTKAPEISVVPKLTTTLKVTKLTTTPKPLEVITAQETSVMPNLTKAPEISVVSKLTTTIKVPKLTTTPKPPEEITAQETSVMPNLTKAPEISVVSKSTTTLKVPKLTTTPKPPEVITAQETSVMPNLTKAPEISVVPKLTTTIKVPKLTTTPKPPEVITAQETSVMPNLTKAPETSVVSKSTTTPKPPEVITAQETSVMPNLTKAPEISVVPKLTTT</sequence>
<evidence type="ECO:0000256" key="12">
    <source>
        <dbReference type="ARBA" id="ARBA00022737"/>
    </source>
</evidence>
<evidence type="ECO:0000256" key="5">
    <source>
        <dbReference type="ARBA" id="ARBA00004480"/>
    </source>
</evidence>
<feature type="region of interest" description="Disordered" evidence="24">
    <location>
        <begin position="926"/>
        <end position="951"/>
    </location>
</feature>
<evidence type="ECO:0000256" key="22">
    <source>
        <dbReference type="PROSITE-ProRule" id="PRU00461"/>
    </source>
</evidence>
<dbReference type="InterPro" id="IPR036055">
    <property type="entry name" value="LDL_receptor-like_sf"/>
</dbReference>
<evidence type="ECO:0000256" key="1">
    <source>
        <dbReference type="ARBA" id="ARBA00004115"/>
    </source>
</evidence>
<dbReference type="SUPFAM" id="SSF57424">
    <property type="entry name" value="LDL receptor-like module"/>
    <property type="match status" value="3"/>
</dbReference>
<evidence type="ECO:0000256" key="2">
    <source>
        <dbReference type="ARBA" id="ARBA00004158"/>
    </source>
</evidence>
<feature type="compositionally biased region" description="Low complexity" evidence="24">
    <location>
        <begin position="863"/>
        <end position="875"/>
    </location>
</feature>
<evidence type="ECO:0000256" key="25">
    <source>
        <dbReference type="SAM" id="SignalP"/>
    </source>
</evidence>
<dbReference type="PANTHER" id="PTHR46513:SF13">
    <property type="entry name" value="EGF-LIKE DOMAIN-CONTAINING PROTEIN"/>
    <property type="match status" value="1"/>
</dbReference>
<feature type="compositionally biased region" description="Low complexity" evidence="24">
    <location>
        <begin position="936"/>
        <end position="951"/>
    </location>
</feature>
<dbReference type="Pfam" id="PF00041">
    <property type="entry name" value="fn3"/>
    <property type="match status" value="1"/>
</dbReference>
<dbReference type="PROSITE" id="PS01209">
    <property type="entry name" value="LDLRA_1"/>
    <property type="match status" value="2"/>
</dbReference>
<evidence type="ECO:0000256" key="17">
    <source>
        <dbReference type="ARBA" id="ARBA00023180"/>
    </source>
</evidence>
<dbReference type="CDD" id="cd00063">
    <property type="entry name" value="FN3"/>
    <property type="match status" value="1"/>
</dbReference>
<keyword evidence="16" id="KW-0675">Receptor</keyword>
<organism evidence="28 29">
    <name type="scientific">Paralvinella palmiformis</name>
    <dbReference type="NCBI Taxonomy" id="53620"/>
    <lineage>
        <taxon>Eukaryota</taxon>
        <taxon>Metazoa</taxon>
        <taxon>Spiralia</taxon>
        <taxon>Lophotrochozoa</taxon>
        <taxon>Annelida</taxon>
        <taxon>Polychaeta</taxon>
        <taxon>Sedentaria</taxon>
        <taxon>Canalipalpata</taxon>
        <taxon>Terebellida</taxon>
        <taxon>Terebelliformia</taxon>
        <taxon>Alvinellidae</taxon>
        <taxon>Paralvinella</taxon>
    </lineage>
</organism>
<feature type="signal peptide" evidence="25">
    <location>
        <begin position="1"/>
        <end position="18"/>
    </location>
</feature>
<evidence type="ECO:0000256" key="16">
    <source>
        <dbReference type="ARBA" id="ARBA00023170"/>
    </source>
</evidence>
<keyword evidence="10" id="KW-0245">EGF-like domain</keyword>
<dbReference type="InterPro" id="IPR036116">
    <property type="entry name" value="FN3_sf"/>
</dbReference>
<dbReference type="SMART" id="SM00060">
    <property type="entry name" value="FN3"/>
    <property type="match status" value="1"/>
</dbReference>
<evidence type="ECO:0000256" key="9">
    <source>
        <dbReference type="ARBA" id="ARBA00022448"/>
    </source>
</evidence>
<proteinExistence type="inferred from homology"/>
<dbReference type="Gene3D" id="2.60.40.10">
    <property type="entry name" value="Immunoglobulins"/>
    <property type="match status" value="1"/>
</dbReference>
<dbReference type="GO" id="GO:0042813">
    <property type="term" value="F:Wnt receptor activity"/>
    <property type="evidence" value="ECO:0007669"/>
    <property type="project" value="TreeGrafter"/>
</dbReference>
<accession>A0AAD9JYL5</accession>
<dbReference type="Gene3D" id="1.10.10.1940">
    <property type="match status" value="1"/>
</dbReference>
<evidence type="ECO:0000256" key="13">
    <source>
        <dbReference type="ARBA" id="ARBA00023034"/>
    </source>
</evidence>
<protein>
    <recommendedName>
        <fullName evidence="8">Sortilin-related receptor</fullName>
    </recommendedName>
    <alternativeName>
        <fullName evidence="19">Low-density lipoprotein receptor relative with 11 ligand-binding repeats</fullName>
    </alternativeName>
    <alternativeName>
        <fullName evidence="20">Sorting protein-related receptor containing LDLR class A repeats</fullName>
    </alternativeName>
</protein>
<comment type="caution">
    <text evidence="28">The sequence shown here is derived from an EMBL/GenBank/DDBJ whole genome shotgun (WGS) entry which is preliminary data.</text>
</comment>
<dbReference type="InterPro" id="IPR003961">
    <property type="entry name" value="FN3_dom"/>
</dbReference>
<dbReference type="Proteomes" id="UP001208570">
    <property type="component" value="Unassembled WGS sequence"/>
</dbReference>
<dbReference type="EMBL" id="JAODUP010000112">
    <property type="protein sequence ID" value="KAK2161659.1"/>
    <property type="molecule type" value="Genomic_DNA"/>
</dbReference>
<evidence type="ECO:0000256" key="8">
    <source>
        <dbReference type="ARBA" id="ARBA00013467"/>
    </source>
</evidence>
<dbReference type="InterPro" id="IPR002172">
    <property type="entry name" value="LDrepeatLR_classA_rpt"/>
</dbReference>
<feature type="compositionally biased region" description="Polar residues" evidence="24">
    <location>
        <begin position="876"/>
        <end position="889"/>
    </location>
</feature>
<dbReference type="SMART" id="SM00135">
    <property type="entry name" value="LY"/>
    <property type="match status" value="4"/>
</dbReference>
<keyword evidence="13" id="KW-0333">Golgi apparatus</keyword>
<dbReference type="InterPro" id="IPR050778">
    <property type="entry name" value="Cueball_EGF_LRP_Nidogen"/>
</dbReference>
<dbReference type="GO" id="GO:0006897">
    <property type="term" value="P:endocytosis"/>
    <property type="evidence" value="ECO:0007669"/>
    <property type="project" value="UniProtKB-KW"/>
</dbReference>
<dbReference type="GO" id="GO:0055038">
    <property type="term" value="C:recycling endosome membrane"/>
    <property type="evidence" value="ECO:0007669"/>
    <property type="project" value="UniProtKB-SubCell"/>
</dbReference>
<keyword evidence="25" id="KW-0732">Signal</keyword>
<keyword evidence="12" id="KW-0677">Repeat</keyword>
<evidence type="ECO:0000259" key="27">
    <source>
        <dbReference type="PROSITE" id="PS51670"/>
    </source>
</evidence>
<feature type="compositionally biased region" description="Basic and acidic residues" evidence="24">
    <location>
        <begin position="217"/>
        <end position="231"/>
    </location>
</feature>
<dbReference type="PROSITE" id="PS51670">
    <property type="entry name" value="SHKT"/>
    <property type="match status" value="3"/>
</dbReference>
<feature type="disulfide bond" evidence="21">
    <location>
        <begin position="748"/>
        <end position="760"/>
    </location>
</feature>
<evidence type="ECO:0000256" key="3">
    <source>
        <dbReference type="ARBA" id="ARBA00004212"/>
    </source>
</evidence>
<dbReference type="InterPro" id="IPR011042">
    <property type="entry name" value="6-blade_b-propeller_TolB-like"/>
</dbReference>
<evidence type="ECO:0000256" key="19">
    <source>
        <dbReference type="ARBA" id="ARBA00029896"/>
    </source>
</evidence>
<evidence type="ECO:0000256" key="15">
    <source>
        <dbReference type="ARBA" id="ARBA00023157"/>
    </source>
</evidence>
<gene>
    <name evidence="28" type="ORF">LSH36_112g05094</name>
</gene>
<dbReference type="SUPFAM" id="SSF63825">
    <property type="entry name" value="YWTD domain"/>
    <property type="match status" value="1"/>
</dbReference>
<evidence type="ECO:0000259" key="26">
    <source>
        <dbReference type="PROSITE" id="PS50853"/>
    </source>
</evidence>
<dbReference type="GO" id="GO:0017147">
    <property type="term" value="F:Wnt-protein binding"/>
    <property type="evidence" value="ECO:0007669"/>
    <property type="project" value="TreeGrafter"/>
</dbReference>
<evidence type="ECO:0000313" key="29">
    <source>
        <dbReference type="Proteomes" id="UP001208570"/>
    </source>
</evidence>
<feature type="disulfide bond" evidence="21">
    <location>
        <begin position="618"/>
        <end position="636"/>
    </location>
</feature>
<evidence type="ECO:0000256" key="11">
    <source>
        <dbReference type="ARBA" id="ARBA00022583"/>
    </source>
</evidence>
<evidence type="ECO:0000256" key="18">
    <source>
        <dbReference type="ARBA" id="ARBA00023329"/>
    </source>
</evidence>
<dbReference type="SMART" id="SM00254">
    <property type="entry name" value="ShKT"/>
    <property type="match status" value="4"/>
</dbReference>
<dbReference type="PROSITE" id="PS50068">
    <property type="entry name" value="LDLRA_2"/>
    <property type="match status" value="3"/>
</dbReference>
<dbReference type="InterPro" id="IPR000033">
    <property type="entry name" value="LDLR_classB_rpt"/>
</dbReference>
<dbReference type="GO" id="GO:0060070">
    <property type="term" value="P:canonical Wnt signaling pathway"/>
    <property type="evidence" value="ECO:0007669"/>
    <property type="project" value="TreeGrafter"/>
</dbReference>
<reference evidence="28" key="1">
    <citation type="journal article" date="2023" name="Mol. Biol. Evol.">
        <title>Third-Generation Sequencing Reveals the Adaptive Role of the Epigenome in Three Deep-Sea Polychaetes.</title>
        <authorList>
            <person name="Perez M."/>
            <person name="Aroh O."/>
            <person name="Sun Y."/>
            <person name="Lan Y."/>
            <person name="Juniper S.K."/>
            <person name="Young C.R."/>
            <person name="Angers B."/>
            <person name="Qian P.Y."/>
        </authorList>
    </citation>
    <scope>NUCLEOTIDE SEQUENCE</scope>
    <source>
        <strain evidence="28">P08H-3</strain>
    </source>
</reference>
<keyword evidence="29" id="KW-1185">Reference proteome</keyword>
<keyword evidence="14" id="KW-0472">Membrane</keyword>
<feature type="disulfide bond" evidence="21">
    <location>
        <begin position="611"/>
        <end position="623"/>
    </location>
</feature>
<dbReference type="Gene3D" id="2.120.10.30">
    <property type="entry name" value="TolB, C-terminal domain"/>
    <property type="match status" value="2"/>
</dbReference>
<dbReference type="SMART" id="SM00192">
    <property type="entry name" value="LDLa"/>
    <property type="match status" value="3"/>
</dbReference>
<dbReference type="PANTHER" id="PTHR46513">
    <property type="entry name" value="VITELLOGENIN RECEPTOR-LIKE PROTEIN-RELATED-RELATED"/>
    <property type="match status" value="1"/>
</dbReference>
<evidence type="ECO:0000256" key="24">
    <source>
        <dbReference type="SAM" id="MobiDB-lite"/>
    </source>
</evidence>
<dbReference type="PROSITE" id="PS50853">
    <property type="entry name" value="FN3"/>
    <property type="match status" value="1"/>
</dbReference>
<feature type="domain" description="Fibronectin type-III" evidence="26">
    <location>
        <begin position="652"/>
        <end position="744"/>
    </location>
</feature>
<comment type="caution">
    <text evidence="23">Lacks conserved residue(s) required for the propagation of feature annotation.</text>
</comment>
<feature type="domain" description="ShKT" evidence="27">
    <location>
        <begin position="450"/>
        <end position="490"/>
    </location>
</feature>
<dbReference type="InterPro" id="IPR023415">
    <property type="entry name" value="LDLR_class-A_CS"/>
</dbReference>
<dbReference type="GO" id="GO:0005789">
    <property type="term" value="C:endoplasmic reticulum membrane"/>
    <property type="evidence" value="ECO:0007669"/>
    <property type="project" value="UniProtKB-SubCell"/>
</dbReference>
<evidence type="ECO:0000256" key="23">
    <source>
        <dbReference type="PROSITE-ProRule" id="PRU01005"/>
    </source>
</evidence>
<dbReference type="GO" id="GO:0032585">
    <property type="term" value="C:multivesicular body membrane"/>
    <property type="evidence" value="ECO:0007669"/>
    <property type="project" value="UniProtKB-SubCell"/>
</dbReference>
<feature type="repeat" description="LDL-receptor class B" evidence="22">
    <location>
        <begin position="1384"/>
        <end position="1427"/>
    </location>
</feature>
<dbReference type="SUPFAM" id="SSF101898">
    <property type="entry name" value="NHL repeat"/>
    <property type="match status" value="1"/>
</dbReference>
<evidence type="ECO:0000256" key="21">
    <source>
        <dbReference type="PROSITE-ProRule" id="PRU00124"/>
    </source>
</evidence>
<keyword evidence="11" id="KW-0254">Endocytosis</keyword>
<dbReference type="CDD" id="cd00112">
    <property type="entry name" value="LDLa"/>
    <property type="match status" value="3"/>
</dbReference>
<dbReference type="PROSITE" id="PS51120">
    <property type="entry name" value="LDLRB"/>
    <property type="match status" value="1"/>
</dbReference>
<dbReference type="Pfam" id="PF00057">
    <property type="entry name" value="Ldl_recept_a"/>
    <property type="match status" value="2"/>
</dbReference>
<evidence type="ECO:0000256" key="10">
    <source>
        <dbReference type="ARBA" id="ARBA00022536"/>
    </source>
</evidence>
<keyword evidence="17" id="KW-0325">Glycoprotein</keyword>
<feature type="compositionally biased region" description="Low complexity" evidence="24">
    <location>
        <begin position="895"/>
        <end position="908"/>
    </location>
</feature>
<dbReference type="GO" id="GO:0005886">
    <property type="term" value="C:plasma membrane"/>
    <property type="evidence" value="ECO:0007669"/>
    <property type="project" value="TreeGrafter"/>
</dbReference>
<comment type="subcellular location">
    <subcellularLocation>
        <location evidence="3">Cytoplasmic vesicle</location>
        <location evidence="3">Secretory vesicle membrane</location>
        <topology evidence="3">Single-pass type I membrane protein</topology>
    </subcellularLocation>
    <subcellularLocation>
        <location evidence="2">Early endosome membrane</location>
        <topology evidence="2">Single-pass type I membrane protein</topology>
    </subcellularLocation>
    <subcellularLocation>
        <location evidence="1">Endoplasmic reticulum membrane</location>
        <topology evidence="1">Single-pass type I membrane protein</topology>
    </subcellularLocation>
    <subcellularLocation>
        <location evidence="6">Endosome</location>
        <location evidence="6">Multivesicular body membrane</location>
        <topology evidence="6">Single-pass type I membrane protein</topology>
    </subcellularLocation>
    <subcellularLocation>
        <location evidence="4">Golgi apparatus</location>
        <location evidence="4">trans-Golgi network membrane</location>
        <topology evidence="4">Single-pass type I membrane protein</topology>
    </subcellularLocation>
    <subcellularLocation>
        <location evidence="5">Recycling endosome membrane</location>
        <topology evidence="5">Single-pass type I membrane protein</topology>
    </subcellularLocation>
</comment>
<dbReference type="GO" id="GO:0031901">
    <property type="term" value="C:early endosome membrane"/>
    <property type="evidence" value="ECO:0007669"/>
    <property type="project" value="UniProtKB-SubCell"/>
</dbReference>
<dbReference type="SUPFAM" id="SSF49265">
    <property type="entry name" value="Fibronectin type III"/>
    <property type="match status" value="1"/>
</dbReference>
<dbReference type="Pfam" id="PF00058">
    <property type="entry name" value="Ldl_recept_b"/>
    <property type="match status" value="1"/>
</dbReference>
<feature type="region of interest" description="Disordered" evidence="24">
    <location>
        <begin position="863"/>
        <end position="908"/>
    </location>
</feature>